<dbReference type="AlphaFoldDB" id="C0NGU8"/>
<name>C0NGU8_AJECG</name>
<dbReference type="InParanoid" id="C0NGU8"/>
<accession>C0NGU8</accession>
<sequence length="165" mass="18973">MPSRPPPYNLVIQGGFGLGGVRYNRVIRGGHVITPLTRPLDNNCFLLPLTPLKYPVAIRSLFPHSPFRFVYHPWAAEFLVETNGNCAVNIASPDMDQYCLDLAHQILQQIFTACIYKALVLETGRPWTKMRICPFDPLYLCFYNGKRRLFERILHQWHNGTNLSN</sequence>
<gene>
    <name evidence="1" type="ORF">HCBG_02570</name>
</gene>
<dbReference type="EMBL" id="GG663365">
    <property type="protein sequence ID" value="EEH09033.1"/>
    <property type="molecule type" value="Genomic_DNA"/>
</dbReference>
<keyword evidence="2" id="KW-1185">Reference proteome</keyword>
<dbReference type="GeneID" id="69035586"/>
<dbReference type="HOGENOM" id="CLU_1610271_0_0_1"/>
<evidence type="ECO:0000313" key="1">
    <source>
        <dbReference type="EMBL" id="EEH09033.1"/>
    </source>
</evidence>
<evidence type="ECO:0000313" key="2">
    <source>
        <dbReference type="Proteomes" id="UP000001631"/>
    </source>
</evidence>
<organism evidence="1 2">
    <name type="scientific">Ajellomyces capsulatus (strain G186AR / H82 / ATCC MYA-2454 / RMSCC 2432)</name>
    <name type="common">Darling's disease fungus</name>
    <name type="synonym">Histoplasma capsulatum</name>
    <dbReference type="NCBI Taxonomy" id="447093"/>
    <lineage>
        <taxon>Eukaryota</taxon>
        <taxon>Fungi</taxon>
        <taxon>Dikarya</taxon>
        <taxon>Ascomycota</taxon>
        <taxon>Pezizomycotina</taxon>
        <taxon>Eurotiomycetes</taxon>
        <taxon>Eurotiomycetidae</taxon>
        <taxon>Onygenales</taxon>
        <taxon>Ajellomycetaceae</taxon>
        <taxon>Histoplasma</taxon>
    </lineage>
</organism>
<dbReference type="RefSeq" id="XP_045289514.1">
    <property type="nucleotide sequence ID" value="XM_045429619.1"/>
</dbReference>
<dbReference type="Proteomes" id="UP000001631">
    <property type="component" value="Unassembled WGS sequence"/>
</dbReference>
<protein>
    <submittedName>
        <fullName evidence="1">Uncharacterized protein</fullName>
    </submittedName>
</protein>
<reference evidence="1" key="1">
    <citation type="submission" date="2009-02" db="EMBL/GenBank/DDBJ databases">
        <title>The Genome Sequence of Ajellomyces capsulatus strain G186AR.</title>
        <authorList>
            <consortium name="The Broad Institute Genome Sequencing Platform"/>
            <person name="Champion M."/>
            <person name="Cuomo C."/>
            <person name="Ma L.-J."/>
            <person name="Henn M.R."/>
            <person name="Sil A."/>
            <person name="Goldman B."/>
            <person name="Young S.K."/>
            <person name="Kodira C.D."/>
            <person name="Zeng Q."/>
            <person name="Koehrsen M."/>
            <person name="Alvarado L."/>
            <person name="Berlin A."/>
            <person name="Borenstein D."/>
            <person name="Chen Z."/>
            <person name="Engels R."/>
            <person name="Freedman E."/>
            <person name="Gellesch M."/>
            <person name="Goldberg J."/>
            <person name="Griggs A."/>
            <person name="Gujja S."/>
            <person name="Heiman D."/>
            <person name="Hepburn T."/>
            <person name="Howarth C."/>
            <person name="Jen D."/>
            <person name="Larson L."/>
            <person name="Lewis B."/>
            <person name="Mehta T."/>
            <person name="Park D."/>
            <person name="Pearson M."/>
            <person name="Roberts A."/>
            <person name="Saif S."/>
            <person name="Shea T."/>
            <person name="Shenoy N."/>
            <person name="Sisk P."/>
            <person name="Stolte C."/>
            <person name="Sykes S."/>
            <person name="Walk T."/>
            <person name="White J."/>
            <person name="Yandava C."/>
            <person name="Klein B."/>
            <person name="McEwen J.G."/>
            <person name="Puccia R."/>
            <person name="Goldman G.H."/>
            <person name="Felipe M.S."/>
            <person name="Nino-Vega G."/>
            <person name="San-Blas G."/>
            <person name="Taylor J."/>
            <person name="Mendoza L."/>
            <person name="Galagan J."/>
            <person name="Nusbaum C."/>
            <person name="Birren B."/>
        </authorList>
    </citation>
    <scope>NUCLEOTIDE SEQUENCE</scope>
    <source>
        <strain evidence="1">G186AR</strain>
    </source>
</reference>
<dbReference type="VEuPathDB" id="FungiDB:I7I50_10469"/>
<proteinExistence type="predicted"/>